<reference evidence="2 3" key="1">
    <citation type="submission" date="2020-04" db="EMBL/GenBank/DDBJ databases">
        <authorList>
            <person name="Yoon J."/>
        </authorList>
    </citation>
    <scope>NUCLEOTIDE SEQUENCE [LARGE SCALE GENOMIC DNA]</scope>
    <source>
        <strain evidence="2 3">DJ-13</strain>
    </source>
</reference>
<dbReference type="Proteomes" id="UP000718451">
    <property type="component" value="Unassembled WGS sequence"/>
</dbReference>
<dbReference type="SUPFAM" id="SSF56935">
    <property type="entry name" value="Porins"/>
    <property type="match status" value="1"/>
</dbReference>
<keyword evidence="3" id="KW-1185">Reference proteome</keyword>
<feature type="signal peptide" evidence="1">
    <location>
        <begin position="1"/>
        <end position="18"/>
    </location>
</feature>
<dbReference type="EMBL" id="JAAWWL010000001">
    <property type="protein sequence ID" value="NKI31861.1"/>
    <property type="molecule type" value="Genomic_DNA"/>
</dbReference>
<evidence type="ECO:0000313" key="3">
    <source>
        <dbReference type="Proteomes" id="UP000718451"/>
    </source>
</evidence>
<dbReference type="RefSeq" id="WP_168552006.1">
    <property type="nucleotide sequence ID" value="NZ_JAAWWL010000001.1"/>
</dbReference>
<gene>
    <name evidence="2" type="ORF">HCU67_07865</name>
</gene>
<evidence type="ECO:0000313" key="2">
    <source>
        <dbReference type="EMBL" id="NKI31861.1"/>
    </source>
</evidence>
<accession>A0ABX1GPK2</accession>
<sequence length="670" mass="77852">MKQLQFLFLFLLVNLSFSQIDSTATNKVTDSTQKDTTFFKKRPGKKKGKPDENKISIEDYKIISGAGDTTYLDTTLTIRKEYKYNVLRRDDFELMSFSNVGQAYNSLGVDLDQNDVLPNMGAMAKHAGYIEEGQINYFRVPTPMTELMFKTTFEQGQFLDALLTFNTTPRLNVSVAYTGFRSLGKYIYEQTEWGRFRTTFNYRTANNRYWMRGHMAVQDLQAEENGGLLQKELQFESGEEEFLDRSRIDLVFSDANSRLLGRRYFLDHQFNLVRPRKDSLKNRSTLLAIGHKFQYESRYFQYSQNSVPTIDGEPVFGTVFESPIDDRSNLKVMRNQLSASFSNSVLGNLTGTADFYNYNYFFSSLLIREDEVIPNKLEGNEILLGATYKNQIGPLSLNGQVRYGITGDFSGTLVNASAAYQLNDNNRIHASIHGSSRLPNFNFLLFQSDFQNFNWNKFGEFEKQRTQSISFGFDSKFFGDFSAKYSAMENYTYFKSEATTDQFDLGLQDVLVQPFQEAPTLNYLKVRWNKEFKWRKWALDATVQYQNVNQENNVLNVPELLTRNSLYFSSDVFKKAMFIQTGVTLKYFSAYNMNAYNPVLGEFYVQDFEELGAYPLIDVFINAKVRQTRIYFKAEHLNTIWSTDYNYYAAPNYPYRDFVIRFGLVWNFFS</sequence>
<comment type="caution">
    <text evidence="2">The sequence shown here is derived from an EMBL/GenBank/DDBJ whole genome shotgun (WGS) entry which is preliminary data.</text>
</comment>
<protein>
    <submittedName>
        <fullName evidence="2">Porin</fullName>
    </submittedName>
</protein>
<name>A0ABX1GPK2_9FLAO</name>
<keyword evidence="1" id="KW-0732">Signal</keyword>
<dbReference type="InterPro" id="IPR025631">
    <property type="entry name" value="Porin_10"/>
</dbReference>
<organism evidence="2 3">
    <name type="scientific">Croceivirga thetidis</name>
    <dbReference type="NCBI Taxonomy" id="2721623"/>
    <lineage>
        <taxon>Bacteria</taxon>
        <taxon>Pseudomonadati</taxon>
        <taxon>Bacteroidota</taxon>
        <taxon>Flavobacteriia</taxon>
        <taxon>Flavobacteriales</taxon>
        <taxon>Flavobacteriaceae</taxon>
        <taxon>Croceivirga</taxon>
    </lineage>
</organism>
<evidence type="ECO:0000256" key="1">
    <source>
        <dbReference type="SAM" id="SignalP"/>
    </source>
</evidence>
<feature type="chain" id="PRO_5047033025" evidence="1">
    <location>
        <begin position="19"/>
        <end position="670"/>
    </location>
</feature>
<dbReference type="Pfam" id="PF14121">
    <property type="entry name" value="Porin_10"/>
    <property type="match status" value="1"/>
</dbReference>
<proteinExistence type="predicted"/>